<evidence type="ECO:0000259" key="8">
    <source>
        <dbReference type="SMART" id="SM00062"/>
    </source>
</evidence>
<proteinExistence type="inferred from homology"/>
<evidence type="ECO:0000256" key="4">
    <source>
        <dbReference type="ARBA" id="ARBA00023139"/>
    </source>
</evidence>
<dbReference type="PANTHER" id="PTHR35936:SF17">
    <property type="entry name" value="ARGININE-BINDING EXTRACELLULAR PROTEIN ARTP"/>
    <property type="match status" value="1"/>
</dbReference>
<dbReference type="SMART" id="SM00062">
    <property type="entry name" value="PBPb"/>
    <property type="match status" value="1"/>
</dbReference>
<comment type="subcellular location">
    <subcellularLocation>
        <location evidence="1">Cell envelope</location>
    </subcellularLocation>
</comment>
<dbReference type="EMBL" id="JBHMAF010000196">
    <property type="protein sequence ID" value="MFB9761935.1"/>
    <property type="molecule type" value="Genomic_DNA"/>
</dbReference>
<reference evidence="9 10" key="1">
    <citation type="submission" date="2024-09" db="EMBL/GenBank/DDBJ databases">
        <authorList>
            <person name="Sun Q."/>
            <person name="Mori K."/>
        </authorList>
    </citation>
    <scope>NUCLEOTIDE SEQUENCE [LARGE SCALE GENOMIC DNA]</scope>
    <source>
        <strain evidence="9 10">JCM 11201</strain>
    </source>
</reference>
<gene>
    <name evidence="9" type="ORF">ACFFMS_27290</name>
</gene>
<evidence type="ECO:0000256" key="3">
    <source>
        <dbReference type="ARBA" id="ARBA00022729"/>
    </source>
</evidence>
<name>A0ABV5WMX6_9BACI</name>
<evidence type="ECO:0000313" key="10">
    <source>
        <dbReference type="Proteomes" id="UP001589609"/>
    </source>
</evidence>
<dbReference type="PROSITE" id="PS01039">
    <property type="entry name" value="SBP_BACTERIAL_3"/>
    <property type="match status" value="1"/>
</dbReference>
<dbReference type="PROSITE" id="PS51257">
    <property type="entry name" value="PROKAR_LIPOPROTEIN"/>
    <property type="match status" value="1"/>
</dbReference>
<keyword evidence="4" id="KW-0564">Palmitate</keyword>
<accession>A0ABV5WMX6</accession>
<feature type="chain" id="PRO_5046594323" evidence="7">
    <location>
        <begin position="21"/>
        <end position="260"/>
    </location>
</feature>
<dbReference type="Proteomes" id="UP001589609">
    <property type="component" value="Unassembled WGS sequence"/>
</dbReference>
<dbReference type="Pfam" id="PF00497">
    <property type="entry name" value="SBP_bac_3"/>
    <property type="match status" value="1"/>
</dbReference>
<protein>
    <submittedName>
        <fullName evidence="9">Transporter substrate-binding domain-containing protein</fullName>
    </submittedName>
</protein>
<feature type="signal peptide" evidence="7">
    <location>
        <begin position="1"/>
        <end position="20"/>
    </location>
</feature>
<keyword evidence="3 7" id="KW-0732">Signal</keyword>
<organism evidence="9 10">
    <name type="scientific">Ectobacillus funiculus</name>
    <dbReference type="NCBI Taxonomy" id="137993"/>
    <lineage>
        <taxon>Bacteria</taxon>
        <taxon>Bacillati</taxon>
        <taxon>Bacillota</taxon>
        <taxon>Bacilli</taxon>
        <taxon>Bacillales</taxon>
        <taxon>Bacillaceae</taxon>
        <taxon>Ectobacillus</taxon>
    </lineage>
</organism>
<evidence type="ECO:0000256" key="5">
    <source>
        <dbReference type="ARBA" id="ARBA00023288"/>
    </source>
</evidence>
<evidence type="ECO:0000256" key="6">
    <source>
        <dbReference type="RuleBase" id="RU003744"/>
    </source>
</evidence>
<sequence length="260" mass="28475">MKKFASIFLAGLLVTGLLGACTKKEDTNTAGNKEKKVLVMGTSADYKPYEFVDSKVSDDIIGFDVDIANYIGKKLGYEIQIKDMDFSGLLAAMEAKKVDFVMAGMTPKEERKKNADFTDIYFVAKNIVISKNGAVKSMADLQGKKIGVQTGSIQEGKAKDLQATTQFTIEGRNRISELFEELKVGRVDAILVEDAVASGYLKKMPELKSVTIPEAADEAGSAIALPKGSDKTEQFNAVLKEMKENGEMDKLIKKWFEGNK</sequence>
<evidence type="ECO:0000256" key="1">
    <source>
        <dbReference type="ARBA" id="ARBA00004196"/>
    </source>
</evidence>
<keyword evidence="5" id="KW-0449">Lipoprotein</keyword>
<dbReference type="InterPro" id="IPR018313">
    <property type="entry name" value="SBP_3_CS"/>
</dbReference>
<comment type="caution">
    <text evidence="9">The sequence shown here is derived from an EMBL/GenBank/DDBJ whole genome shotgun (WGS) entry which is preliminary data.</text>
</comment>
<comment type="similarity">
    <text evidence="2 6">Belongs to the bacterial solute-binding protein 3 family.</text>
</comment>
<dbReference type="SUPFAM" id="SSF53850">
    <property type="entry name" value="Periplasmic binding protein-like II"/>
    <property type="match status" value="1"/>
</dbReference>
<dbReference type="PANTHER" id="PTHR35936">
    <property type="entry name" value="MEMBRANE-BOUND LYTIC MUREIN TRANSGLYCOSYLASE F"/>
    <property type="match status" value="1"/>
</dbReference>
<keyword evidence="10" id="KW-1185">Reference proteome</keyword>
<evidence type="ECO:0000313" key="9">
    <source>
        <dbReference type="EMBL" id="MFB9761935.1"/>
    </source>
</evidence>
<evidence type="ECO:0000256" key="2">
    <source>
        <dbReference type="ARBA" id="ARBA00010333"/>
    </source>
</evidence>
<dbReference type="RefSeq" id="WP_379951997.1">
    <property type="nucleotide sequence ID" value="NZ_JBHMAF010000196.1"/>
</dbReference>
<dbReference type="InterPro" id="IPR001638">
    <property type="entry name" value="Solute-binding_3/MltF_N"/>
</dbReference>
<feature type="domain" description="Solute-binding protein family 3/N-terminal" evidence="8">
    <location>
        <begin position="37"/>
        <end position="259"/>
    </location>
</feature>
<evidence type="ECO:0000256" key="7">
    <source>
        <dbReference type="SAM" id="SignalP"/>
    </source>
</evidence>
<dbReference type="Gene3D" id="3.40.190.10">
    <property type="entry name" value="Periplasmic binding protein-like II"/>
    <property type="match status" value="2"/>
</dbReference>